<reference evidence="1 2" key="1">
    <citation type="submission" date="2018-06" db="EMBL/GenBank/DDBJ databases">
        <authorList>
            <consortium name="Pathogen Informatics"/>
            <person name="Doyle S."/>
        </authorList>
    </citation>
    <scope>NUCLEOTIDE SEQUENCE [LARGE SCALE GENOMIC DNA]</scope>
    <source>
        <strain evidence="1 2">NCTC12112</strain>
    </source>
</reference>
<organism evidence="1 2">
    <name type="scientific">Fusobacterium ulcerans</name>
    <dbReference type="NCBI Taxonomy" id="861"/>
    <lineage>
        <taxon>Bacteria</taxon>
        <taxon>Fusobacteriati</taxon>
        <taxon>Fusobacteriota</taxon>
        <taxon>Fusobacteriia</taxon>
        <taxon>Fusobacteriales</taxon>
        <taxon>Fusobacteriaceae</taxon>
        <taxon>Fusobacterium</taxon>
    </lineage>
</organism>
<evidence type="ECO:0000313" key="1">
    <source>
        <dbReference type="EMBL" id="SQJ15925.1"/>
    </source>
</evidence>
<protein>
    <submittedName>
        <fullName evidence="1">Uncharacterized protein</fullName>
    </submittedName>
</protein>
<dbReference type="EMBL" id="LS483487">
    <property type="protein sequence ID" value="SQJ15925.1"/>
    <property type="molecule type" value="Genomic_DNA"/>
</dbReference>
<name>A0AAX2JF04_9FUSO</name>
<proteinExistence type="predicted"/>
<sequence length="33" mass="3849">MHNKSKEVLATEQMINEDMLEQLTLWADAEMAK</sequence>
<accession>A0AAX2JF04</accession>
<dbReference type="Proteomes" id="UP000249008">
    <property type="component" value="Chromosome 1"/>
</dbReference>
<dbReference type="AlphaFoldDB" id="A0AAX2JF04"/>
<gene>
    <name evidence="1" type="ORF">NCTC12112_03167</name>
</gene>
<evidence type="ECO:0000313" key="2">
    <source>
        <dbReference type="Proteomes" id="UP000249008"/>
    </source>
</evidence>